<dbReference type="InterPro" id="IPR036864">
    <property type="entry name" value="Zn2-C6_fun-type_DNA-bd_sf"/>
</dbReference>
<organism evidence="7 8">
    <name type="scientific">Penicillium angulare</name>
    <dbReference type="NCBI Taxonomy" id="116970"/>
    <lineage>
        <taxon>Eukaryota</taxon>
        <taxon>Fungi</taxon>
        <taxon>Dikarya</taxon>
        <taxon>Ascomycota</taxon>
        <taxon>Pezizomycotina</taxon>
        <taxon>Eurotiomycetes</taxon>
        <taxon>Eurotiomycetidae</taxon>
        <taxon>Eurotiales</taxon>
        <taxon>Aspergillaceae</taxon>
        <taxon>Penicillium</taxon>
    </lineage>
</organism>
<evidence type="ECO:0000256" key="4">
    <source>
        <dbReference type="ARBA" id="ARBA00023242"/>
    </source>
</evidence>
<reference evidence="7" key="2">
    <citation type="journal article" date="2023" name="IMA Fungus">
        <title>Comparative genomic study of the Penicillium genus elucidates a diverse pangenome and 15 lateral gene transfer events.</title>
        <authorList>
            <person name="Petersen C."/>
            <person name="Sorensen T."/>
            <person name="Nielsen M.R."/>
            <person name="Sondergaard T.E."/>
            <person name="Sorensen J.L."/>
            <person name="Fitzpatrick D.A."/>
            <person name="Frisvad J.C."/>
            <person name="Nielsen K.L."/>
        </authorList>
    </citation>
    <scope>NUCLEOTIDE SEQUENCE</scope>
    <source>
        <strain evidence="7">IBT 30069</strain>
    </source>
</reference>
<protein>
    <recommendedName>
        <fullName evidence="6">Zn(2)-C6 fungal-type domain-containing protein</fullName>
    </recommendedName>
</protein>
<dbReference type="EMBL" id="JAPQKH010000003">
    <property type="protein sequence ID" value="KAJ5108245.1"/>
    <property type="molecule type" value="Genomic_DNA"/>
</dbReference>
<evidence type="ECO:0000313" key="8">
    <source>
        <dbReference type="Proteomes" id="UP001149165"/>
    </source>
</evidence>
<reference evidence="7" key="1">
    <citation type="submission" date="2022-11" db="EMBL/GenBank/DDBJ databases">
        <authorList>
            <person name="Petersen C."/>
        </authorList>
    </citation>
    <scope>NUCLEOTIDE SEQUENCE</scope>
    <source>
        <strain evidence="7">IBT 30069</strain>
    </source>
</reference>
<keyword evidence="2" id="KW-0238">DNA-binding</keyword>
<dbReference type="CDD" id="cd00067">
    <property type="entry name" value="GAL4"/>
    <property type="match status" value="1"/>
</dbReference>
<dbReference type="SUPFAM" id="SSF57701">
    <property type="entry name" value="Zn2/Cys6 DNA-binding domain"/>
    <property type="match status" value="1"/>
</dbReference>
<sequence>MEHQHGDQPIGVPLTSPAERLKSQQMHQSQNKRARRSTGIYPRKRAALACQLCRHRKTKCDNARPACGFCSSLHVSCVYGDDSTDLTSYDSASLAIIDRLDRLEKSIQTGFSGIRESRKTPKIAEDVQTKDATRIAMQYLVLESVLEWPCFSALNLNLKGQSLALKHDLSSQGHSATPTAERAALIRWLQGGEAEDPQFKNEALCFCQEFLTNVHSKNPILDQSDFLNDVDHCMEHGFEENGRSSLVVNRNRSLIPHFTLADYNIQLIACALGAVSDPFSTNDRVNPRCHQAPSISPLANIYYREARRKLGVLQPSLGKILSLFFCGIFEMYMIKPVTAWFNFQQASLQLKAYLLGQTAKSSDPGDPIGGHLERRLYWSCMQSECELRAELRIPSAGLESVNFPYLFPDPPIISEDTDSSQSSLLVRQESKTAQIKEWMYYSAETSLRRFHNGILESLYKDGPSYWLNDIHSTSEQAVELENQLGLWISHLPKELRINGPVTSSTDELALHIRSRAILCNIRIHRPCLFYKIHTTPEKHELNAYVSRSASLCLENCAAFLHDVTYHHRHHGTWYVLRSGLEAAFCILAAVRSQQIPVFDKWHETVQRAFRFLEMWKDQCPNLESSFAILQQAYLDTMCPGKGNDYTLP</sequence>
<proteinExistence type="predicted"/>
<dbReference type="GO" id="GO:0003677">
    <property type="term" value="F:DNA binding"/>
    <property type="evidence" value="ECO:0007669"/>
    <property type="project" value="UniProtKB-KW"/>
</dbReference>
<dbReference type="InterPro" id="IPR053181">
    <property type="entry name" value="EcdB-like_regulator"/>
</dbReference>
<dbReference type="SMART" id="SM00066">
    <property type="entry name" value="GAL4"/>
    <property type="match status" value="1"/>
</dbReference>
<accession>A0A9W9FYD4</accession>
<keyword evidence="1" id="KW-0805">Transcription regulation</keyword>
<dbReference type="PANTHER" id="PTHR47785">
    <property type="entry name" value="ZN(II)2CYS6 TRANSCRIPTION FACTOR (EUROFUNG)-RELATED-RELATED"/>
    <property type="match status" value="1"/>
</dbReference>
<gene>
    <name evidence="7" type="ORF">N7456_004920</name>
</gene>
<dbReference type="PROSITE" id="PS50048">
    <property type="entry name" value="ZN2_CY6_FUNGAL_2"/>
    <property type="match status" value="1"/>
</dbReference>
<feature type="domain" description="Zn(2)-C6 fungal-type" evidence="6">
    <location>
        <begin position="49"/>
        <end position="79"/>
    </location>
</feature>
<evidence type="ECO:0000313" key="7">
    <source>
        <dbReference type="EMBL" id="KAJ5108245.1"/>
    </source>
</evidence>
<dbReference type="OrthoDB" id="4356994at2759"/>
<dbReference type="Gene3D" id="4.10.240.10">
    <property type="entry name" value="Zn(2)-C6 fungal-type DNA-binding domain"/>
    <property type="match status" value="1"/>
</dbReference>
<evidence type="ECO:0000259" key="6">
    <source>
        <dbReference type="PROSITE" id="PS50048"/>
    </source>
</evidence>
<evidence type="ECO:0000256" key="5">
    <source>
        <dbReference type="SAM" id="MobiDB-lite"/>
    </source>
</evidence>
<feature type="region of interest" description="Disordered" evidence="5">
    <location>
        <begin position="1"/>
        <end position="38"/>
    </location>
</feature>
<keyword evidence="4" id="KW-0539">Nucleus</keyword>
<dbReference type="GO" id="GO:0000981">
    <property type="term" value="F:DNA-binding transcription factor activity, RNA polymerase II-specific"/>
    <property type="evidence" value="ECO:0007669"/>
    <property type="project" value="InterPro"/>
</dbReference>
<dbReference type="PANTHER" id="PTHR47785:SF5">
    <property type="entry name" value="ZN(II)2CYS6 TRANSCRIPTION FACTOR (EUROFUNG)"/>
    <property type="match status" value="1"/>
</dbReference>
<evidence type="ECO:0000256" key="3">
    <source>
        <dbReference type="ARBA" id="ARBA00023163"/>
    </source>
</evidence>
<keyword evidence="3" id="KW-0804">Transcription</keyword>
<comment type="caution">
    <text evidence="7">The sequence shown here is derived from an EMBL/GenBank/DDBJ whole genome shotgun (WGS) entry which is preliminary data.</text>
</comment>
<dbReference type="PROSITE" id="PS00463">
    <property type="entry name" value="ZN2_CY6_FUNGAL_1"/>
    <property type="match status" value="1"/>
</dbReference>
<keyword evidence="8" id="KW-1185">Reference proteome</keyword>
<name>A0A9W9FYD4_9EURO</name>
<dbReference type="GO" id="GO:0008270">
    <property type="term" value="F:zinc ion binding"/>
    <property type="evidence" value="ECO:0007669"/>
    <property type="project" value="InterPro"/>
</dbReference>
<dbReference type="CDD" id="cd12148">
    <property type="entry name" value="fungal_TF_MHR"/>
    <property type="match status" value="1"/>
</dbReference>
<evidence type="ECO:0000256" key="1">
    <source>
        <dbReference type="ARBA" id="ARBA00023015"/>
    </source>
</evidence>
<dbReference type="Pfam" id="PF00172">
    <property type="entry name" value="Zn_clus"/>
    <property type="match status" value="1"/>
</dbReference>
<evidence type="ECO:0000256" key="2">
    <source>
        <dbReference type="ARBA" id="ARBA00023125"/>
    </source>
</evidence>
<dbReference type="InterPro" id="IPR001138">
    <property type="entry name" value="Zn2Cys6_DnaBD"/>
</dbReference>
<dbReference type="AlphaFoldDB" id="A0A9W9FYD4"/>
<dbReference type="Proteomes" id="UP001149165">
    <property type="component" value="Unassembled WGS sequence"/>
</dbReference>